<dbReference type="PROSITE" id="PS50253">
    <property type="entry name" value="COX3"/>
    <property type="match status" value="1"/>
</dbReference>
<proteinExistence type="inferred from homology"/>
<evidence type="ECO:0000256" key="6">
    <source>
        <dbReference type="RuleBase" id="RU003376"/>
    </source>
</evidence>
<organism evidence="9 10">
    <name type="scientific">Novipirellula rosea</name>
    <dbReference type="NCBI Taxonomy" id="1031540"/>
    <lineage>
        <taxon>Bacteria</taxon>
        <taxon>Pseudomonadati</taxon>
        <taxon>Planctomycetota</taxon>
        <taxon>Planctomycetia</taxon>
        <taxon>Pirellulales</taxon>
        <taxon>Pirellulaceae</taxon>
        <taxon>Novipirellula</taxon>
    </lineage>
</organism>
<accession>A0ABP8NIW2</accession>
<dbReference type="PANTHER" id="PTHR11403">
    <property type="entry name" value="CYTOCHROME C OXIDASE SUBUNIT III"/>
    <property type="match status" value="1"/>
</dbReference>
<feature type="transmembrane region" description="Helical" evidence="7">
    <location>
        <begin position="21"/>
        <end position="42"/>
    </location>
</feature>
<dbReference type="EMBL" id="BAABGA010000091">
    <property type="protein sequence ID" value="GAA4468008.1"/>
    <property type="molecule type" value="Genomic_DNA"/>
</dbReference>
<evidence type="ECO:0000313" key="10">
    <source>
        <dbReference type="Proteomes" id="UP001500840"/>
    </source>
</evidence>
<protein>
    <submittedName>
        <fullName evidence="9">Cytochrome c oxidase subunit 3 family protein</fullName>
    </submittedName>
</protein>
<comment type="subcellular location">
    <subcellularLocation>
        <location evidence="6">Cell membrane</location>
        <topology evidence="6">Multi-pass membrane protein</topology>
    </subcellularLocation>
    <subcellularLocation>
        <location evidence="1">Membrane</location>
        <topology evidence="1">Multi-pass membrane protein</topology>
    </subcellularLocation>
</comment>
<feature type="transmembrane region" description="Helical" evidence="7">
    <location>
        <begin position="151"/>
        <end position="177"/>
    </location>
</feature>
<keyword evidence="4 7" id="KW-1133">Transmembrane helix</keyword>
<keyword evidence="5 7" id="KW-0472">Membrane</keyword>
<comment type="caution">
    <text evidence="9">The sequence shown here is derived from an EMBL/GenBank/DDBJ whole genome shotgun (WGS) entry which is preliminary data.</text>
</comment>
<keyword evidence="10" id="KW-1185">Reference proteome</keyword>
<feature type="domain" description="Heme-copper oxidase subunit III family profile" evidence="8">
    <location>
        <begin position="1"/>
        <end position="217"/>
    </location>
</feature>
<feature type="transmembrane region" description="Helical" evidence="7">
    <location>
        <begin position="197"/>
        <end position="216"/>
    </location>
</feature>
<evidence type="ECO:0000256" key="4">
    <source>
        <dbReference type="ARBA" id="ARBA00022989"/>
    </source>
</evidence>
<dbReference type="InterPro" id="IPR024791">
    <property type="entry name" value="Cyt_c/ubiquinol_Oxase_su3"/>
</dbReference>
<evidence type="ECO:0000256" key="3">
    <source>
        <dbReference type="ARBA" id="ARBA00022692"/>
    </source>
</evidence>
<gene>
    <name evidence="9" type="ORF">GCM10023156_58650</name>
</gene>
<reference evidence="10" key="1">
    <citation type="journal article" date="2019" name="Int. J. Syst. Evol. Microbiol.">
        <title>The Global Catalogue of Microorganisms (GCM) 10K type strain sequencing project: providing services to taxonomists for standard genome sequencing and annotation.</title>
        <authorList>
            <consortium name="The Broad Institute Genomics Platform"/>
            <consortium name="The Broad Institute Genome Sequencing Center for Infectious Disease"/>
            <person name="Wu L."/>
            <person name="Ma J."/>
        </authorList>
    </citation>
    <scope>NUCLEOTIDE SEQUENCE [LARGE SCALE GENOMIC DNA]</scope>
    <source>
        <strain evidence="10">JCM 17759</strain>
    </source>
</reference>
<feature type="transmembrane region" description="Helical" evidence="7">
    <location>
        <begin position="57"/>
        <end position="79"/>
    </location>
</feature>
<comment type="similarity">
    <text evidence="2 6">Belongs to the cytochrome c oxidase subunit 3 family.</text>
</comment>
<feature type="transmembrane region" description="Helical" evidence="7">
    <location>
        <begin position="100"/>
        <end position="119"/>
    </location>
</feature>
<evidence type="ECO:0000256" key="5">
    <source>
        <dbReference type="ARBA" id="ARBA00023136"/>
    </source>
</evidence>
<evidence type="ECO:0000256" key="2">
    <source>
        <dbReference type="ARBA" id="ARBA00010581"/>
    </source>
</evidence>
<dbReference type="InterPro" id="IPR013833">
    <property type="entry name" value="Cyt_c_oxidase_su3_a-hlx"/>
</dbReference>
<evidence type="ECO:0000313" key="9">
    <source>
        <dbReference type="EMBL" id="GAA4468008.1"/>
    </source>
</evidence>
<dbReference type="SUPFAM" id="SSF81452">
    <property type="entry name" value="Cytochrome c oxidase subunit III-like"/>
    <property type="match status" value="1"/>
</dbReference>
<sequence length="217" mass="24501">MNHAVQFDDVEQQRSATLLGIWIFLATEVLFFGGMLVAYIVYRYEYPEAFSLASEHLNVWLGGAMTAVLLLGSLLVAIADHLIQQDDDPSHVRRAVFQRLMFTALLGLAFLSCEFYEYYEVVTENLFPGANFDVAAFASASIAGRLAQMFFVLYFCMTGLHALHMIVGVSLVTWMAVVVRWSGPPCGWANTLNVVGLYWHFVDIVWIFLYPLFYLVA</sequence>
<dbReference type="Gene3D" id="1.20.120.80">
    <property type="entry name" value="Cytochrome c oxidase, subunit III, four-helix bundle"/>
    <property type="match status" value="1"/>
</dbReference>
<name>A0ABP8NIW2_9BACT</name>
<evidence type="ECO:0000259" key="8">
    <source>
        <dbReference type="PROSITE" id="PS50253"/>
    </source>
</evidence>
<dbReference type="InterPro" id="IPR000298">
    <property type="entry name" value="Cyt_c_oxidase-like_su3"/>
</dbReference>
<evidence type="ECO:0000256" key="7">
    <source>
        <dbReference type="SAM" id="Phobius"/>
    </source>
</evidence>
<dbReference type="PANTHER" id="PTHR11403:SF6">
    <property type="entry name" value="NITRIC OXIDE REDUCTASE SUBUNIT E"/>
    <property type="match status" value="1"/>
</dbReference>
<dbReference type="Pfam" id="PF00510">
    <property type="entry name" value="COX3"/>
    <property type="match status" value="1"/>
</dbReference>
<dbReference type="RefSeq" id="WP_345327242.1">
    <property type="nucleotide sequence ID" value="NZ_BAABGA010000091.1"/>
</dbReference>
<evidence type="ECO:0000256" key="1">
    <source>
        <dbReference type="ARBA" id="ARBA00004141"/>
    </source>
</evidence>
<dbReference type="Proteomes" id="UP001500840">
    <property type="component" value="Unassembled WGS sequence"/>
</dbReference>
<keyword evidence="3 6" id="KW-0812">Transmembrane</keyword>
<dbReference type="InterPro" id="IPR035973">
    <property type="entry name" value="Cyt_c_oxidase_su3-like_sf"/>
</dbReference>